<evidence type="ECO:0000313" key="1">
    <source>
        <dbReference type="EMBL" id="EGK10530.1"/>
    </source>
</evidence>
<dbReference type="eggNOG" id="ENOG5032UX5">
    <property type="taxonomic scope" value="Bacteria"/>
</dbReference>
<dbReference type="HOGENOM" id="CLU_1903893_0_0_4"/>
<comment type="caution">
    <text evidence="1">The sequence shown here is derived from an EMBL/GenBank/DDBJ whole genome shotgun (WGS) entry which is preliminary data.</text>
</comment>
<accession>F5S651</accession>
<dbReference type="AlphaFoldDB" id="F5S651"/>
<dbReference type="Proteomes" id="UP000004207">
    <property type="component" value="Unassembled WGS sequence"/>
</dbReference>
<dbReference type="EMBL" id="AFHS01000020">
    <property type="protein sequence ID" value="EGK10530.1"/>
    <property type="molecule type" value="Genomic_DNA"/>
</dbReference>
<sequence>MSFIGQHNMKQKDLHDLVKQHIPQIHYLECDTDELIEGECALWNNDNATVVIEFADNRCDCHNLADALQTVSAKLAWLNEHQSDITQATQTNPDTAYIAYAAFWVEDSEQVFCDFAVAPDLDSEQEIECSLEEDNTLVVMD</sequence>
<dbReference type="STRING" id="504.KKKWG1_1267"/>
<proteinExistence type="predicted"/>
<name>F5S651_KINKI</name>
<evidence type="ECO:0000313" key="2">
    <source>
        <dbReference type="Proteomes" id="UP000004207"/>
    </source>
</evidence>
<organism evidence="1 2">
    <name type="scientific">Kingella kingae ATCC 23330</name>
    <dbReference type="NCBI Taxonomy" id="887327"/>
    <lineage>
        <taxon>Bacteria</taxon>
        <taxon>Pseudomonadati</taxon>
        <taxon>Pseudomonadota</taxon>
        <taxon>Betaproteobacteria</taxon>
        <taxon>Neisseriales</taxon>
        <taxon>Neisseriaceae</taxon>
        <taxon>Kingella</taxon>
    </lineage>
</organism>
<reference evidence="1 2" key="1">
    <citation type="submission" date="2011-04" db="EMBL/GenBank/DDBJ databases">
        <authorList>
            <person name="Muzny D."/>
            <person name="Qin X."/>
            <person name="Deng J."/>
            <person name="Jiang H."/>
            <person name="Liu Y."/>
            <person name="Qu J."/>
            <person name="Song X.-Z."/>
            <person name="Zhang L."/>
            <person name="Thornton R."/>
            <person name="Coyle M."/>
            <person name="Francisco L."/>
            <person name="Jackson L."/>
            <person name="Javaid M."/>
            <person name="Korchina V."/>
            <person name="Kovar C."/>
            <person name="Mata R."/>
            <person name="Mathew T."/>
            <person name="Ngo R."/>
            <person name="Nguyen L."/>
            <person name="Nguyen N."/>
            <person name="Okwuonu G."/>
            <person name="Ongeri F."/>
            <person name="Pham C."/>
            <person name="Simmons D."/>
            <person name="Wilczek-Boney K."/>
            <person name="Hale W."/>
            <person name="Jakkamsetti A."/>
            <person name="Pham P."/>
            <person name="Ruth R."/>
            <person name="San Lucas F."/>
            <person name="Warren J."/>
            <person name="Zhang J."/>
            <person name="Zhao Z."/>
            <person name="Zhou C."/>
            <person name="Zhu D."/>
            <person name="Lee S."/>
            <person name="Bess C."/>
            <person name="Blankenburg K."/>
            <person name="Forbes L."/>
            <person name="Fu Q."/>
            <person name="Gubbala S."/>
            <person name="Hirani K."/>
            <person name="Jayaseelan J.C."/>
            <person name="Lara F."/>
            <person name="Munidasa M."/>
            <person name="Palculict T."/>
            <person name="Patil S."/>
            <person name="Pu L.-L."/>
            <person name="Saada N."/>
            <person name="Tang L."/>
            <person name="Weissenberger G."/>
            <person name="Zhu Y."/>
            <person name="Hemphill L."/>
            <person name="Shang Y."/>
            <person name="Youmans B."/>
            <person name="Ayvaz T."/>
            <person name="Ross M."/>
            <person name="Santibanez J."/>
            <person name="Aqrawi P."/>
            <person name="Gross S."/>
            <person name="Joshi V."/>
            <person name="Fowler G."/>
            <person name="Nazareth L."/>
            <person name="Reid J."/>
            <person name="Worley K."/>
            <person name="Petrosino J."/>
            <person name="Highlander S."/>
            <person name="Gibbs R."/>
        </authorList>
    </citation>
    <scope>NUCLEOTIDE SEQUENCE [LARGE SCALE GENOMIC DNA]</scope>
    <source>
        <strain evidence="1 2">ATCC 23330</strain>
    </source>
</reference>
<keyword evidence="2" id="KW-1185">Reference proteome</keyword>
<gene>
    <name evidence="1" type="ORF">HMPREF0476_0684</name>
</gene>
<protein>
    <submittedName>
        <fullName evidence="1">Uncharacterized protein</fullName>
    </submittedName>
</protein>